<name>A0A1T5NE91_9BACT</name>
<dbReference type="EMBL" id="FUZZ01000001">
    <property type="protein sequence ID" value="SKC98553.1"/>
    <property type="molecule type" value="Genomic_DNA"/>
</dbReference>
<protein>
    <recommendedName>
        <fullName evidence="2">Serine aminopeptidase S33 domain-containing protein</fullName>
    </recommendedName>
</protein>
<dbReference type="Pfam" id="PF12146">
    <property type="entry name" value="Hydrolase_4"/>
    <property type="match status" value="1"/>
</dbReference>
<feature type="transmembrane region" description="Helical" evidence="1">
    <location>
        <begin position="6"/>
        <end position="26"/>
    </location>
</feature>
<sequence length="265" mass="30096">MGKWILKTIGVLLLLYAAVCVLVYFIQERLLFFPERLPPGYVFQFPEPFEERTITTADGTQLSGLLFKSRGDKGLIFYLHGNAGSLRSWGEAAGVYTHLGYDVFMLDYRGYGKSKGKIHSERQFYADAQTAYDSVKTVYPESTITILGYSVGTGTAARLAADNHPRQLILQAPYFSMKDMARYYYPILPSFLLKYTFPTYKNIQRTTVPVTIFHGDLDEVIYYGSSEKLKAYFKPGDTLITLKGQGHSGMTDNPEYQERLKEVLE</sequence>
<dbReference type="RefSeq" id="WP_079468497.1">
    <property type="nucleotide sequence ID" value="NZ_FUZZ01000001.1"/>
</dbReference>
<dbReference type="SUPFAM" id="SSF53474">
    <property type="entry name" value="alpha/beta-Hydrolases"/>
    <property type="match status" value="1"/>
</dbReference>
<proteinExistence type="predicted"/>
<evidence type="ECO:0000313" key="3">
    <source>
        <dbReference type="EMBL" id="SKC98553.1"/>
    </source>
</evidence>
<accession>A0A1T5NE91</accession>
<evidence type="ECO:0000313" key="4">
    <source>
        <dbReference type="Proteomes" id="UP000190166"/>
    </source>
</evidence>
<dbReference type="PANTHER" id="PTHR12277">
    <property type="entry name" value="ALPHA/BETA HYDROLASE DOMAIN-CONTAINING PROTEIN"/>
    <property type="match status" value="1"/>
</dbReference>
<dbReference type="STRING" id="393003.SAMN05660461_1219"/>
<evidence type="ECO:0000259" key="2">
    <source>
        <dbReference type="Pfam" id="PF12146"/>
    </source>
</evidence>
<organism evidence="3 4">
    <name type="scientific">Chitinophaga ginsengisegetis</name>
    <dbReference type="NCBI Taxonomy" id="393003"/>
    <lineage>
        <taxon>Bacteria</taxon>
        <taxon>Pseudomonadati</taxon>
        <taxon>Bacteroidota</taxon>
        <taxon>Chitinophagia</taxon>
        <taxon>Chitinophagales</taxon>
        <taxon>Chitinophagaceae</taxon>
        <taxon>Chitinophaga</taxon>
    </lineage>
</organism>
<dbReference type="Proteomes" id="UP000190166">
    <property type="component" value="Unassembled WGS sequence"/>
</dbReference>
<dbReference type="InterPro" id="IPR029058">
    <property type="entry name" value="AB_hydrolase_fold"/>
</dbReference>
<keyword evidence="4" id="KW-1185">Reference proteome</keyword>
<feature type="domain" description="Serine aminopeptidase S33" evidence="2">
    <location>
        <begin position="73"/>
        <end position="181"/>
    </location>
</feature>
<reference evidence="3 4" key="1">
    <citation type="submission" date="2017-02" db="EMBL/GenBank/DDBJ databases">
        <authorList>
            <person name="Peterson S.W."/>
        </authorList>
    </citation>
    <scope>NUCLEOTIDE SEQUENCE [LARGE SCALE GENOMIC DNA]</scope>
    <source>
        <strain evidence="3 4">DSM 18108</strain>
    </source>
</reference>
<evidence type="ECO:0000256" key="1">
    <source>
        <dbReference type="SAM" id="Phobius"/>
    </source>
</evidence>
<dbReference type="Gene3D" id="3.40.50.1820">
    <property type="entry name" value="alpha/beta hydrolase"/>
    <property type="match status" value="1"/>
</dbReference>
<dbReference type="InterPro" id="IPR022742">
    <property type="entry name" value="Hydrolase_4"/>
</dbReference>
<keyword evidence="1" id="KW-0472">Membrane</keyword>
<gene>
    <name evidence="3" type="ORF">SAMN05660461_1219</name>
</gene>
<keyword evidence="1" id="KW-0812">Transmembrane</keyword>
<dbReference type="AlphaFoldDB" id="A0A1T5NE91"/>
<dbReference type="PANTHER" id="PTHR12277:SF81">
    <property type="entry name" value="PROTEIN ABHD13"/>
    <property type="match status" value="1"/>
</dbReference>
<keyword evidence="1" id="KW-1133">Transmembrane helix</keyword>